<evidence type="ECO:0000256" key="3">
    <source>
        <dbReference type="ARBA" id="ARBA00023268"/>
    </source>
</evidence>
<sequence>GGIVFWADTVGAGHIYRSLKKWSELYGNFFKPSRFLEERATKGIPLSVPASTSSASRSRM</sequence>
<organism evidence="4 5">
    <name type="scientific">Datura stramonium</name>
    <name type="common">Jimsonweed</name>
    <name type="synonym">Common thornapple</name>
    <dbReference type="NCBI Taxonomy" id="4076"/>
    <lineage>
        <taxon>Eukaryota</taxon>
        <taxon>Viridiplantae</taxon>
        <taxon>Streptophyta</taxon>
        <taxon>Embryophyta</taxon>
        <taxon>Tracheophyta</taxon>
        <taxon>Spermatophyta</taxon>
        <taxon>Magnoliopsida</taxon>
        <taxon>eudicotyledons</taxon>
        <taxon>Gunneridae</taxon>
        <taxon>Pentapetalae</taxon>
        <taxon>asterids</taxon>
        <taxon>lamiids</taxon>
        <taxon>Solanales</taxon>
        <taxon>Solanaceae</taxon>
        <taxon>Solanoideae</taxon>
        <taxon>Datureae</taxon>
        <taxon>Datura</taxon>
    </lineage>
</organism>
<keyword evidence="1" id="KW-0413">Isomerase</keyword>
<name>A0ABS8UQF5_DATST</name>
<proteinExistence type="predicted"/>
<keyword evidence="2" id="KW-0456">Lyase</keyword>
<dbReference type="PANTHER" id="PTHR23309:SF49">
    <property type="entry name" value="PEROXISOMAL BIFUNCTIONAL ENZYME"/>
    <property type="match status" value="1"/>
</dbReference>
<dbReference type="PANTHER" id="PTHR23309">
    <property type="entry name" value="3-HYDROXYACYL-COA DEHYROGENASE"/>
    <property type="match status" value="1"/>
</dbReference>
<evidence type="ECO:0000256" key="2">
    <source>
        <dbReference type="ARBA" id="ARBA00023239"/>
    </source>
</evidence>
<evidence type="ECO:0000256" key="1">
    <source>
        <dbReference type="ARBA" id="ARBA00023235"/>
    </source>
</evidence>
<dbReference type="EMBL" id="JACEIK010002435">
    <property type="protein sequence ID" value="MCD9561151.1"/>
    <property type="molecule type" value="Genomic_DNA"/>
</dbReference>
<evidence type="ECO:0000313" key="5">
    <source>
        <dbReference type="Proteomes" id="UP000823775"/>
    </source>
</evidence>
<feature type="non-terminal residue" evidence="4">
    <location>
        <position position="1"/>
    </location>
</feature>
<comment type="caution">
    <text evidence="4">The sequence shown here is derived from an EMBL/GenBank/DDBJ whole genome shotgun (WGS) entry which is preliminary data.</text>
</comment>
<gene>
    <name evidence="4" type="ORF">HAX54_020127</name>
</gene>
<protein>
    <submittedName>
        <fullName evidence="4">Uncharacterized protein</fullName>
    </submittedName>
</protein>
<keyword evidence="5" id="KW-1185">Reference proteome</keyword>
<dbReference type="InterPro" id="IPR013328">
    <property type="entry name" value="6PGD_dom2"/>
</dbReference>
<keyword evidence="3" id="KW-0511">Multifunctional enzyme</keyword>
<dbReference type="Gene3D" id="1.10.1040.10">
    <property type="entry name" value="N-(1-d-carboxylethyl)-l-norvaline Dehydrogenase, domain 2"/>
    <property type="match status" value="1"/>
</dbReference>
<evidence type="ECO:0000313" key="4">
    <source>
        <dbReference type="EMBL" id="MCD9561151.1"/>
    </source>
</evidence>
<accession>A0ABS8UQF5</accession>
<reference evidence="4 5" key="1">
    <citation type="journal article" date="2021" name="BMC Genomics">
        <title>Datura genome reveals duplications of psychoactive alkaloid biosynthetic genes and high mutation rate following tissue culture.</title>
        <authorList>
            <person name="Rajewski A."/>
            <person name="Carter-House D."/>
            <person name="Stajich J."/>
            <person name="Litt A."/>
        </authorList>
    </citation>
    <scope>NUCLEOTIDE SEQUENCE [LARGE SCALE GENOMIC DNA]</scope>
    <source>
        <strain evidence="4">AR-01</strain>
    </source>
</reference>
<dbReference type="Proteomes" id="UP000823775">
    <property type="component" value="Unassembled WGS sequence"/>
</dbReference>